<dbReference type="EC" id="3.6.1.55" evidence="3"/>
<gene>
    <name evidence="3" type="ORF">KDY119_03683</name>
</gene>
<reference evidence="3 4" key="1">
    <citation type="submission" date="2019-10" db="EMBL/GenBank/DDBJ databases">
        <title>Genome sequence of Luteimicrobium xylanilyticum HY-24.</title>
        <authorList>
            <person name="Kim D.Y."/>
            <person name="Park H.-Y."/>
        </authorList>
    </citation>
    <scope>NUCLEOTIDE SEQUENCE [LARGE SCALE GENOMIC DNA]</scope>
    <source>
        <strain evidence="3 4">HY-24</strain>
    </source>
</reference>
<dbReference type="Gene3D" id="3.90.79.10">
    <property type="entry name" value="Nucleoside Triphosphate Pyrophosphohydrolase"/>
    <property type="match status" value="1"/>
</dbReference>
<dbReference type="KEGG" id="lxl:KDY119_03683"/>
<dbReference type="GO" id="GO:0035539">
    <property type="term" value="F:8-oxo-7,8-dihydrodeoxyguanosine triphosphate pyrophosphatase activity"/>
    <property type="evidence" value="ECO:0007669"/>
    <property type="project" value="UniProtKB-EC"/>
</dbReference>
<dbReference type="CDD" id="cd03674">
    <property type="entry name" value="NUDIX_Hydrolase"/>
    <property type="match status" value="1"/>
</dbReference>
<sequence>MSAVDAFPAAALSQSLRTWDAPDDDQSALRAAYRAFVARQGEAAARRDGGPEHLTASAFVLSEDLTHVLLCYHRKGRFWVQLGGHVEPGDPTVPDAALREAHEESGLTGVHLLTTEPADLNRHELASAFGACRAHWDVGYVAVASTADRVVVSDESEDVRWFPVDALPDEAPDDQSSRVAYAVARARAALGAR</sequence>
<protein>
    <submittedName>
        <fullName evidence="3">8-oxo-dGTP diphosphatase</fullName>
        <ecNumber evidence="3">3.6.1.55</ecNumber>
    </submittedName>
</protein>
<dbReference type="AlphaFoldDB" id="A0A5P9QFF4"/>
<proteinExistence type="inferred from homology"/>
<evidence type="ECO:0000259" key="2">
    <source>
        <dbReference type="PROSITE" id="PS51462"/>
    </source>
</evidence>
<name>A0A5P9QFF4_9MICO</name>
<feature type="domain" description="Nudix hydrolase" evidence="2">
    <location>
        <begin position="51"/>
        <end position="187"/>
    </location>
</feature>
<dbReference type="RefSeq" id="WP_036955452.1">
    <property type="nucleotide sequence ID" value="NZ_BAABIH010000009.1"/>
</dbReference>
<dbReference type="Pfam" id="PF00293">
    <property type="entry name" value="NUDIX"/>
    <property type="match status" value="1"/>
</dbReference>
<accession>A0A5P9QFF4</accession>
<evidence type="ECO:0000256" key="1">
    <source>
        <dbReference type="ARBA" id="ARBA00005582"/>
    </source>
</evidence>
<dbReference type="EMBL" id="CP045529">
    <property type="protein sequence ID" value="QFV00148.1"/>
    <property type="molecule type" value="Genomic_DNA"/>
</dbReference>
<comment type="similarity">
    <text evidence="1">Belongs to the Nudix hydrolase family.</text>
</comment>
<dbReference type="Proteomes" id="UP000326702">
    <property type="component" value="Chromosome"/>
</dbReference>
<evidence type="ECO:0000313" key="4">
    <source>
        <dbReference type="Proteomes" id="UP000326702"/>
    </source>
</evidence>
<organism evidence="3 4">
    <name type="scientific">Luteimicrobium xylanilyticum</name>
    <dbReference type="NCBI Taxonomy" id="1133546"/>
    <lineage>
        <taxon>Bacteria</taxon>
        <taxon>Bacillati</taxon>
        <taxon>Actinomycetota</taxon>
        <taxon>Actinomycetes</taxon>
        <taxon>Micrococcales</taxon>
        <taxon>Luteimicrobium</taxon>
    </lineage>
</organism>
<dbReference type="PROSITE" id="PS51462">
    <property type="entry name" value="NUDIX"/>
    <property type="match status" value="1"/>
</dbReference>
<evidence type="ECO:0000313" key="3">
    <source>
        <dbReference type="EMBL" id="QFV00148.1"/>
    </source>
</evidence>
<keyword evidence="3" id="KW-0378">Hydrolase</keyword>
<dbReference type="PANTHER" id="PTHR43736">
    <property type="entry name" value="ADP-RIBOSE PYROPHOSPHATASE"/>
    <property type="match status" value="1"/>
</dbReference>
<dbReference type="InterPro" id="IPR015797">
    <property type="entry name" value="NUDIX_hydrolase-like_dom_sf"/>
</dbReference>
<dbReference type="InterPro" id="IPR000086">
    <property type="entry name" value="NUDIX_hydrolase_dom"/>
</dbReference>
<dbReference type="SUPFAM" id="SSF55811">
    <property type="entry name" value="Nudix"/>
    <property type="match status" value="1"/>
</dbReference>
<keyword evidence="4" id="KW-1185">Reference proteome</keyword>
<dbReference type="PANTHER" id="PTHR43736:SF1">
    <property type="entry name" value="DIHYDRONEOPTERIN TRIPHOSPHATE DIPHOSPHATASE"/>
    <property type="match status" value="1"/>
</dbReference>